<evidence type="ECO:0000313" key="3">
    <source>
        <dbReference type="Proteomes" id="UP000267096"/>
    </source>
</evidence>
<dbReference type="GO" id="GO:0005524">
    <property type="term" value="F:ATP binding"/>
    <property type="evidence" value="ECO:0007669"/>
    <property type="project" value="InterPro"/>
</dbReference>
<dbReference type="Pfam" id="PF13307">
    <property type="entry name" value="Helicase_C_2"/>
    <property type="match status" value="1"/>
</dbReference>
<dbReference type="InterPro" id="IPR006555">
    <property type="entry name" value="ATP-dep_Helicase_C"/>
</dbReference>
<dbReference type="PANTHER" id="PTHR11472">
    <property type="entry name" value="DNA REPAIR DEAD HELICASE RAD3/XP-D SUBFAMILY MEMBER"/>
    <property type="match status" value="1"/>
</dbReference>
<dbReference type="Gene3D" id="3.40.50.300">
    <property type="entry name" value="P-loop containing nucleotide triphosphate hydrolases"/>
    <property type="match status" value="1"/>
</dbReference>
<gene>
    <name evidence="2" type="ORF">ASIM_LOCUS20358</name>
</gene>
<dbReference type="GO" id="GO:0016818">
    <property type="term" value="F:hydrolase activity, acting on acid anhydrides, in phosphorus-containing anhydrides"/>
    <property type="evidence" value="ECO:0007669"/>
    <property type="project" value="InterPro"/>
</dbReference>
<protein>
    <recommendedName>
        <fullName evidence="1">ATP-dependent helicase C-terminal domain-containing protein</fullName>
    </recommendedName>
</protein>
<organism evidence="2 3">
    <name type="scientific">Anisakis simplex</name>
    <name type="common">Herring worm</name>
    <dbReference type="NCBI Taxonomy" id="6269"/>
    <lineage>
        <taxon>Eukaryota</taxon>
        <taxon>Metazoa</taxon>
        <taxon>Ecdysozoa</taxon>
        <taxon>Nematoda</taxon>
        <taxon>Chromadorea</taxon>
        <taxon>Rhabditida</taxon>
        <taxon>Spirurina</taxon>
        <taxon>Ascaridomorpha</taxon>
        <taxon>Ascaridoidea</taxon>
        <taxon>Anisakidae</taxon>
        <taxon>Anisakis</taxon>
        <taxon>Anisakis simplex complex</taxon>
    </lineage>
</organism>
<accession>A0A3P6UBA2</accession>
<dbReference type="EMBL" id="UYRR01039372">
    <property type="protein sequence ID" value="VDK76238.1"/>
    <property type="molecule type" value="Genomic_DNA"/>
</dbReference>
<proteinExistence type="predicted"/>
<dbReference type="OrthoDB" id="19182at2759"/>
<dbReference type="InterPro" id="IPR045028">
    <property type="entry name" value="DinG/Rad3-like"/>
</dbReference>
<reference evidence="2 3" key="1">
    <citation type="submission" date="2018-11" db="EMBL/GenBank/DDBJ databases">
        <authorList>
            <consortium name="Pathogen Informatics"/>
        </authorList>
    </citation>
    <scope>NUCLEOTIDE SEQUENCE [LARGE SCALE GENOMIC DNA]</scope>
</reference>
<dbReference type="Proteomes" id="UP000267096">
    <property type="component" value="Unassembled WGS sequence"/>
</dbReference>
<dbReference type="GO" id="GO:0003676">
    <property type="term" value="F:nucleic acid binding"/>
    <property type="evidence" value="ECO:0007669"/>
    <property type="project" value="InterPro"/>
</dbReference>
<dbReference type="GO" id="GO:0006139">
    <property type="term" value="P:nucleobase-containing compound metabolic process"/>
    <property type="evidence" value="ECO:0007669"/>
    <property type="project" value="InterPro"/>
</dbReference>
<dbReference type="AlphaFoldDB" id="A0A3P6UBA2"/>
<dbReference type="GO" id="GO:0005634">
    <property type="term" value="C:nucleus"/>
    <property type="evidence" value="ECO:0007669"/>
    <property type="project" value="TreeGrafter"/>
</dbReference>
<sequence>MQYLDATLGAGSGSEHYETSCLHAVNQAIGRAIRHRNDYAAIILIDSRYSKPNIEKGLPTWISSRLKHCKNFGELITQLSTFFKMRKQLSLSP</sequence>
<dbReference type="GO" id="GO:0034085">
    <property type="term" value="P:establishment of sister chromatid cohesion"/>
    <property type="evidence" value="ECO:0007669"/>
    <property type="project" value="TreeGrafter"/>
</dbReference>
<dbReference type="PANTHER" id="PTHR11472:SF41">
    <property type="entry name" value="ATP-DEPENDENT DNA HELICASE DDX11-RELATED"/>
    <property type="match status" value="1"/>
</dbReference>
<evidence type="ECO:0000313" key="2">
    <source>
        <dbReference type="EMBL" id="VDK76238.1"/>
    </source>
</evidence>
<dbReference type="GO" id="GO:0003678">
    <property type="term" value="F:DNA helicase activity"/>
    <property type="evidence" value="ECO:0007669"/>
    <property type="project" value="TreeGrafter"/>
</dbReference>
<feature type="domain" description="ATP-dependent helicase C-terminal" evidence="1">
    <location>
        <begin position="2"/>
        <end position="64"/>
    </location>
</feature>
<keyword evidence="3" id="KW-1185">Reference proteome</keyword>
<name>A0A3P6UBA2_ANISI</name>
<evidence type="ECO:0000259" key="1">
    <source>
        <dbReference type="Pfam" id="PF13307"/>
    </source>
</evidence>
<dbReference type="InterPro" id="IPR027417">
    <property type="entry name" value="P-loop_NTPase"/>
</dbReference>